<dbReference type="GO" id="GO:0005524">
    <property type="term" value="F:ATP binding"/>
    <property type="evidence" value="ECO:0007669"/>
    <property type="project" value="UniProtKB-KW"/>
</dbReference>
<proteinExistence type="predicted"/>
<evidence type="ECO:0000256" key="2">
    <source>
        <dbReference type="ARBA" id="ARBA00012438"/>
    </source>
</evidence>
<protein>
    <recommendedName>
        <fullName evidence="2">histidine kinase</fullName>
        <ecNumber evidence="2">2.7.13.3</ecNumber>
    </recommendedName>
</protein>
<evidence type="ECO:0000259" key="6">
    <source>
        <dbReference type="PROSITE" id="PS50109"/>
    </source>
</evidence>
<dbReference type="InterPro" id="IPR036890">
    <property type="entry name" value="HATPase_C_sf"/>
</dbReference>
<gene>
    <name evidence="7" type="ORF">LJD74_05885</name>
</gene>
<dbReference type="GO" id="GO:0000160">
    <property type="term" value="P:phosphorelay signal transduction system"/>
    <property type="evidence" value="ECO:0007669"/>
    <property type="project" value="UniProtKB-KW"/>
</dbReference>
<accession>A0AAW4VJ94</accession>
<dbReference type="SUPFAM" id="SSF55874">
    <property type="entry name" value="ATPase domain of HSP90 chaperone/DNA topoisomerase II/histidine kinase"/>
    <property type="match status" value="2"/>
</dbReference>
<comment type="catalytic activity">
    <reaction evidence="1">
        <text>ATP + protein L-histidine = ADP + protein N-phospho-L-histidine.</text>
        <dbReference type="EC" id="2.7.13.3"/>
    </reaction>
</comment>
<dbReference type="Pfam" id="PF02518">
    <property type="entry name" value="HATPase_c"/>
    <property type="match status" value="1"/>
</dbReference>
<keyword evidence="5" id="KW-0175">Coiled coil</keyword>
<evidence type="ECO:0000256" key="5">
    <source>
        <dbReference type="SAM" id="Coils"/>
    </source>
</evidence>
<dbReference type="AlphaFoldDB" id="A0AAW4VJ94"/>
<keyword evidence="4" id="KW-0902">Two-component regulatory system</keyword>
<evidence type="ECO:0000313" key="7">
    <source>
        <dbReference type="EMBL" id="MCB8561546.1"/>
    </source>
</evidence>
<reference evidence="7" key="1">
    <citation type="submission" date="2021-10" db="EMBL/GenBank/DDBJ databases">
        <title>Collection of gut derived symbiotic bacterial strains cultured from healthy donors.</title>
        <authorList>
            <person name="Lin H."/>
            <person name="Littmann E."/>
            <person name="Kohout C."/>
            <person name="Pamer E.G."/>
        </authorList>
    </citation>
    <scope>NUCLEOTIDE SEQUENCE</scope>
    <source>
        <strain evidence="7">DFI.5.2</strain>
    </source>
</reference>
<comment type="caution">
    <text evidence="7">The sequence shown here is derived from an EMBL/GenBank/DDBJ whole genome shotgun (WGS) entry which is preliminary data.</text>
</comment>
<name>A0AAW4VJ94_9FIRM</name>
<dbReference type="GO" id="GO:0004673">
    <property type="term" value="F:protein histidine kinase activity"/>
    <property type="evidence" value="ECO:0007669"/>
    <property type="project" value="UniProtKB-EC"/>
</dbReference>
<keyword evidence="3" id="KW-0418">Kinase</keyword>
<keyword evidence="7" id="KW-0067">ATP-binding</keyword>
<dbReference type="Proteomes" id="UP001197827">
    <property type="component" value="Unassembled WGS sequence"/>
</dbReference>
<keyword evidence="3" id="KW-0808">Transferase</keyword>
<feature type="coiled-coil region" evidence="5">
    <location>
        <begin position="452"/>
        <end position="527"/>
    </location>
</feature>
<dbReference type="InterPro" id="IPR005467">
    <property type="entry name" value="His_kinase_dom"/>
</dbReference>
<dbReference type="Pfam" id="PF13589">
    <property type="entry name" value="HATPase_c_3"/>
    <property type="match status" value="1"/>
</dbReference>
<dbReference type="SMART" id="SM00387">
    <property type="entry name" value="HATPase_c"/>
    <property type="match status" value="1"/>
</dbReference>
<dbReference type="PROSITE" id="PS50109">
    <property type="entry name" value="HIS_KIN"/>
    <property type="match status" value="1"/>
</dbReference>
<evidence type="ECO:0000256" key="4">
    <source>
        <dbReference type="ARBA" id="ARBA00023012"/>
    </source>
</evidence>
<evidence type="ECO:0000256" key="3">
    <source>
        <dbReference type="ARBA" id="ARBA00022777"/>
    </source>
</evidence>
<dbReference type="Gene3D" id="3.30.565.10">
    <property type="entry name" value="Histidine kinase-like ATPase, C-terminal domain"/>
    <property type="match status" value="2"/>
</dbReference>
<keyword evidence="7" id="KW-0547">Nucleotide-binding</keyword>
<organism evidence="7 8">
    <name type="scientific">Faecalibacillus intestinalis</name>
    <dbReference type="NCBI Taxonomy" id="1982626"/>
    <lineage>
        <taxon>Bacteria</taxon>
        <taxon>Bacillati</taxon>
        <taxon>Bacillota</taxon>
        <taxon>Erysipelotrichia</taxon>
        <taxon>Erysipelotrichales</taxon>
        <taxon>Coprobacillaceae</taxon>
        <taxon>Faecalibacillus</taxon>
    </lineage>
</organism>
<dbReference type="EC" id="2.7.13.3" evidence="2"/>
<dbReference type="PANTHER" id="PTHR43065">
    <property type="entry name" value="SENSOR HISTIDINE KINASE"/>
    <property type="match status" value="1"/>
</dbReference>
<dbReference type="RefSeq" id="WP_118306689.1">
    <property type="nucleotide sequence ID" value="NZ_JAJDKQ010000008.1"/>
</dbReference>
<dbReference type="PRINTS" id="PR00344">
    <property type="entry name" value="BCTRLSENSOR"/>
</dbReference>
<dbReference type="EMBL" id="JAJDKQ010000008">
    <property type="protein sequence ID" value="MCB8561546.1"/>
    <property type="molecule type" value="Genomic_DNA"/>
</dbReference>
<sequence length="760" mass="88319">MSKVNFNVNAYTARLIGRENVATLNGAILELVKNTYDADASICILYYDDIDQCVYLMDNGCGMNKEVILKNWMTIGNSSKKKNYVSNKGRIQTGAKGIGRFALDRLADVCTMLTINNKNNLLWKVDWRDFNDETNITEISADLDLVEMKPQDFLSGIHNKNVLKLVNKNFSTCTLFKVSNMRDLWSDKQLDSIRNNLRSLIPMEISKIFKIYIFNNLNTIEQAEILTDNNDFTYDYKIDFEVKEGKGFIKINRNEFDLLDQLDNINKVLIEHDIEPFTDEDKKMFSGVEKEYVLSTAELTKNLIDRFLDSFDGTFYFSKINVDKKREKQYFYKNRSPKKINDIFSGIKIYRDCFRVRPYGEFGTSNFDWLLLDSLKSQSPAAITGKGRWKVRSGQMFGSVNISRSNINLLDQSNREGIVETQEFKALREALTKIIYLFETDRQYVFRKLRSYNEIIDESERIEKEINEKAKKEAEIRKNNSNKLSKIDKENEVKSNYISAIDVKKVLDRKDDEIRNLEQEKNLLMILATTGIVTNTYIHEFKAQTQLLNNNVRTALVALRKNDFDICENALERAYEIRKSLNSWFEVTINAVSKDRRKRRTVDIVDYLKNYLKSWSGLLKNIDIKIGMDAEEKCIKFLCFPYEIDTILSNLITNSITSFAKDDRLDKEITINLSKENNELCIYYTDNGMGLSNAYRNNPDLILEQFESDRKNELGELNGTGMGMYILKTIVDTYNGVVDLDENRRLEKGFRVRILLKGVK</sequence>
<dbReference type="InterPro" id="IPR004358">
    <property type="entry name" value="Sig_transdc_His_kin-like_C"/>
</dbReference>
<feature type="domain" description="Histidine kinase" evidence="6">
    <location>
        <begin position="536"/>
        <end position="760"/>
    </location>
</feature>
<evidence type="ECO:0000313" key="8">
    <source>
        <dbReference type="Proteomes" id="UP001197827"/>
    </source>
</evidence>
<dbReference type="InterPro" id="IPR003594">
    <property type="entry name" value="HATPase_dom"/>
</dbReference>
<evidence type="ECO:0000256" key="1">
    <source>
        <dbReference type="ARBA" id="ARBA00000085"/>
    </source>
</evidence>